<accession>A0AAV1I2Y1</accession>
<dbReference type="AlphaFoldDB" id="A0AAV1I2Y1"/>
<keyword evidence="2" id="KW-1185">Reference proteome</keyword>
<dbReference type="EMBL" id="CAUYUE010000004">
    <property type="protein sequence ID" value="CAK0767168.1"/>
    <property type="molecule type" value="Genomic_DNA"/>
</dbReference>
<organism evidence="1 2">
    <name type="scientific">Coccomyxa viridis</name>
    <dbReference type="NCBI Taxonomy" id="1274662"/>
    <lineage>
        <taxon>Eukaryota</taxon>
        <taxon>Viridiplantae</taxon>
        <taxon>Chlorophyta</taxon>
        <taxon>core chlorophytes</taxon>
        <taxon>Trebouxiophyceae</taxon>
        <taxon>Trebouxiophyceae incertae sedis</taxon>
        <taxon>Coccomyxaceae</taxon>
        <taxon>Coccomyxa</taxon>
    </lineage>
</organism>
<evidence type="ECO:0000313" key="1">
    <source>
        <dbReference type="EMBL" id="CAK0767168.1"/>
    </source>
</evidence>
<dbReference type="Proteomes" id="UP001314263">
    <property type="component" value="Unassembled WGS sequence"/>
</dbReference>
<comment type="caution">
    <text evidence="1">The sequence shown here is derived from an EMBL/GenBank/DDBJ whole genome shotgun (WGS) entry which is preliminary data.</text>
</comment>
<protein>
    <submittedName>
        <fullName evidence="1">Uncharacterized protein</fullName>
    </submittedName>
</protein>
<sequence length="81" mass="8414">MLVTSFRGAQENETLAQLSQDDGLARQVDLQLKADIAKAKPQTTALSSESVTGTVTGSLATPAEAASEFFKSSIASVAEQV</sequence>
<gene>
    <name evidence="1" type="ORF">CVIRNUC_003434</name>
</gene>
<reference evidence="1 2" key="1">
    <citation type="submission" date="2023-10" db="EMBL/GenBank/DDBJ databases">
        <authorList>
            <person name="Maclean D."/>
            <person name="Macfadyen A."/>
        </authorList>
    </citation>
    <scope>NUCLEOTIDE SEQUENCE [LARGE SCALE GENOMIC DNA]</scope>
</reference>
<evidence type="ECO:0000313" key="2">
    <source>
        <dbReference type="Proteomes" id="UP001314263"/>
    </source>
</evidence>
<proteinExistence type="predicted"/>
<name>A0AAV1I2Y1_9CHLO</name>